<comment type="caution">
    <text evidence="3">The sequence shown here is derived from an EMBL/GenBank/DDBJ whole genome shotgun (WGS) entry which is preliminary data.</text>
</comment>
<dbReference type="RefSeq" id="WP_189261687.1">
    <property type="nucleotide sequence ID" value="NZ_BMML01000002.1"/>
</dbReference>
<reference evidence="3" key="2">
    <citation type="submission" date="2020-09" db="EMBL/GenBank/DDBJ databases">
        <authorList>
            <person name="Sun Q."/>
            <person name="Zhou Y."/>
        </authorList>
    </citation>
    <scope>NUCLEOTIDE SEQUENCE</scope>
    <source>
        <strain evidence="3">CGMCC 4.7110</strain>
    </source>
</reference>
<accession>A0A917UHI1</accession>
<dbReference type="InterPro" id="IPR011047">
    <property type="entry name" value="Quinoprotein_ADH-like_sf"/>
</dbReference>
<sequence length="339" mass="34981">MSRQSAGLTMGAFMVAFSDSGLQGGLVVRAVEVLTVETGYSNAVLPLAVAGGNGADVLISISGGTPEINRWDLGNFASLWCSTEELPGYNSAVLAGLSGGQCILAVSTEEGVERWNALTGEPLECLESTTIWGMEVAAFPDGRAALLGAGQNCAVYRWDIASGEELGAPLLGHTSSVLTVGLVRRSAQEAVIVSGDDAGYLRRWDATTGAPIGLPIKGHTSAVKAISCLGMVDGRSLFASSDATGDIFRWDGETGERVGNPLATGVDVHRLATACPGGIPLLFAAGNQGIIRTWHAYTGERIDFPLSGVSITAFDQVDGSAFIAVGTVQGEIIVYSLSG</sequence>
<evidence type="ECO:0000313" key="4">
    <source>
        <dbReference type="Proteomes" id="UP000653411"/>
    </source>
</evidence>
<gene>
    <name evidence="3" type="ORF">GCM10011578_014180</name>
</gene>
<dbReference type="SUPFAM" id="SSF50998">
    <property type="entry name" value="Quinoprotein alcohol dehydrogenase-like"/>
    <property type="match status" value="1"/>
</dbReference>
<proteinExistence type="predicted"/>
<evidence type="ECO:0000256" key="2">
    <source>
        <dbReference type="ARBA" id="ARBA00022737"/>
    </source>
</evidence>
<evidence type="ECO:0000313" key="3">
    <source>
        <dbReference type="EMBL" id="GGM94954.1"/>
    </source>
</evidence>
<dbReference type="InterPro" id="IPR015943">
    <property type="entry name" value="WD40/YVTN_repeat-like_dom_sf"/>
</dbReference>
<keyword evidence="2" id="KW-0677">Repeat</keyword>
<dbReference type="PANTHER" id="PTHR19848:SF8">
    <property type="entry name" value="F-BOX AND WD REPEAT DOMAIN CONTAINING 7"/>
    <property type="match status" value="1"/>
</dbReference>
<reference evidence="3" key="1">
    <citation type="journal article" date="2014" name="Int. J. Syst. Evol. Microbiol.">
        <title>Complete genome sequence of Corynebacterium casei LMG S-19264T (=DSM 44701T), isolated from a smear-ripened cheese.</title>
        <authorList>
            <consortium name="US DOE Joint Genome Institute (JGI-PGF)"/>
            <person name="Walter F."/>
            <person name="Albersmeier A."/>
            <person name="Kalinowski J."/>
            <person name="Ruckert C."/>
        </authorList>
    </citation>
    <scope>NUCLEOTIDE SEQUENCE</scope>
    <source>
        <strain evidence="3">CGMCC 4.7110</strain>
    </source>
</reference>
<evidence type="ECO:0000256" key="1">
    <source>
        <dbReference type="ARBA" id="ARBA00022574"/>
    </source>
</evidence>
<name>A0A917UHI1_9ACTN</name>
<protein>
    <submittedName>
        <fullName evidence="3">Uncharacterized protein</fullName>
    </submittedName>
</protein>
<organism evidence="3 4">
    <name type="scientific">Streptomyces fuscichromogenes</name>
    <dbReference type="NCBI Taxonomy" id="1324013"/>
    <lineage>
        <taxon>Bacteria</taxon>
        <taxon>Bacillati</taxon>
        <taxon>Actinomycetota</taxon>
        <taxon>Actinomycetes</taxon>
        <taxon>Kitasatosporales</taxon>
        <taxon>Streptomycetaceae</taxon>
        <taxon>Streptomyces</taxon>
    </lineage>
</organism>
<keyword evidence="1" id="KW-0853">WD repeat</keyword>
<dbReference type="Gene3D" id="2.130.10.10">
    <property type="entry name" value="YVTN repeat-like/Quinoprotein amine dehydrogenase"/>
    <property type="match status" value="1"/>
</dbReference>
<dbReference type="EMBL" id="BMML01000002">
    <property type="protein sequence ID" value="GGM94954.1"/>
    <property type="molecule type" value="Genomic_DNA"/>
</dbReference>
<dbReference type="AlphaFoldDB" id="A0A917UHI1"/>
<keyword evidence="4" id="KW-1185">Reference proteome</keyword>
<dbReference type="PANTHER" id="PTHR19848">
    <property type="entry name" value="WD40 REPEAT PROTEIN"/>
    <property type="match status" value="1"/>
</dbReference>
<dbReference type="Proteomes" id="UP000653411">
    <property type="component" value="Unassembled WGS sequence"/>
</dbReference>